<gene>
    <name evidence="1" type="ORF">DI626_06430</name>
</gene>
<organism evidence="1 2">
    <name type="scientific">Micavibrio aeruginosavorus</name>
    <dbReference type="NCBI Taxonomy" id="349221"/>
    <lineage>
        <taxon>Bacteria</taxon>
        <taxon>Pseudomonadati</taxon>
        <taxon>Bdellovibrionota</taxon>
        <taxon>Bdellovibrionia</taxon>
        <taxon>Bdellovibrionales</taxon>
        <taxon>Pseudobdellovibrionaceae</taxon>
        <taxon>Micavibrio</taxon>
    </lineage>
</organism>
<sequence>MEILISSLVCAVAGYFLGREHGRTEGFDKGQDHGYKQCLKNYDASIKIGTEIMEKTKIQGIPSRVNKSEF</sequence>
<reference evidence="1 2" key="1">
    <citation type="submission" date="2017-08" db="EMBL/GenBank/DDBJ databases">
        <title>Infants hospitalized years apart are colonized by the same room-sourced microbial strains.</title>
        <authorList>
            <person name="Brooks B."/>
            <person name="Olm M.R."/>
            <person name="Firek B.A."/>
            <person name="Baker R."/>
            <person name="Thomas B.C."/>
            <person name="Morowitz M.J."/>
            <person name="Banfield J.F."/>
        </authorList>
    </citation>
    <scope>NUCLEOTIDE SEQUENCE [LARGE SCALE GENOMIC DNA]</scope>
    <source>
        <strain evidence="1">S2_018_000_R2_104</strain>
    </source>
</reference>
<dbReference type="Proteomes" id="UP000249557">
    <property type="component" value="Unassembled WGS sequence"/>
</dbReference>
<dbReference type="EMBL" id="QFNK01000114">
    <property type="protein sequence ID" value="PZO86490.1"/>
    <property type="molecule type" value="Genomic_DNA"/>
</dbReference>
<proteinExistence type="predicted"/>
<accession>A0A2W4ZW21</accession>
<protein>
    <submittedName>
        <fullName evidence="1">Uncharacterized protein</fullName>
    </submittedName>
</protein>
<dbReference type="AlphaFoldDB" id="A0A2W4ZW21"/>
<evidence type="ECO:0000313" key="2">
    <source>
        <dbReference type="Proteomes" id="UP000249557"/>
    </source>
</evidence>
<evidence type="ECO:0000313" key="1">
    <source>
        <dbReference type="EMBL" id="PZO86490.1"/>
    </source>
</evidence>
<comment type="caution">
    <text evidence="1">The sequence shown here is derived from an EMBL/GenBank/DDBJ whole genome shotgun (WGS) entry which is preliminary data.</text>
</comment>
<name>A0A2W4ZW21_9BACT</name>